<organism evidence="2 3">
    <name type="scientific">Rhamnella rubrinervis</name>
    <dbReference type="NCBI Taxonomy" id="2594499"/>
    <lineage>
        <taxon>Eukaryota</taxon>
        <taxon>Viridiplantae</taxon>
        <taxon>Streptophyta</taxon>
        <taxon>Embryophyta</taxon>
        <taxon>Tracheophyta</taxon>
        <taxon>Spermatophyta</taxon>
        <taxon>Magnoliopsida</taxon>
        <taxon>eudicotyledons</taxon>
        <taxon>Gunneridae</taxon>
        <taxon>Pentapetalae</taxon>
        <taxon>rosids</taxon>
        <taxon>fabids</taxon>
        <taxon>Rosales</taxon>
        <taxon>Rhamnaceae</taxon>
        <taxon>rhamnoid group</taxon>
        <taxon>Rhamneae</taxon>
        <taxon>Rhamnella</taxon>
    </lineage>
</organism>
<evidence type="ECO:0000313" key="3">
    <source>
        <dbReference type="Proteomes" id="UP000796880"/>
    </source>
</evidence>
<evidence type="ECO:0000313" key="2">
    <source>
        <dbReference type="EMBL" id="KAF3450191.1"/>
    </source>
</evidence>
<proteinExistence type="predicted"/>
<keyword evidence="3" id="KW-1185">Reference proteome</keyword>
<reference evidence="2" key="1">
    <citation type="submission" date="2020-03" db="EMBL/GenBank/DDBJ databases">
        <title>A high-quality chromosome-level genome assembly of a woody plant with both climbing and erect habits, Rhamnella rubrinervis.</title>
        <authorList>
            <person name="Lu Z."/>
            <person name="Yang Y."/>
            <person name="Zhu X."/>
            <person name="Sun Y."/>
        </authorList>
    </citation>
    <scope>NUCLEOTIDE SEQUENCE</scope>
    <source>
        <strain evidence="2">BYM</strain>
        <tissue evidence="2">Leaf</tissue>
    </source>
</reference>
<feature type="signal peptide" evidence="1">
    <location>
        <begin position="1"/>
        <end position="25"/>
    </location>
</feature>
<feature type="chain" id="PRO_5035452830" evidence="1">
    <location>
        <begin position="26"/>
        <end position="102"/>
    </location>
</feature>
<protein>
    <submittedName>
        <fullName evidence="2">Uncharacterized protein</fullName>
    </submittedName>
</protein>
<sequence>MESKKVVSLVLVVAMVLIMANLVSCEIENLRYEVITKLLRTHNDESQSSLSNILRQANVKQPTKLGTCAGTVCVPLAPACDTGCTCIPVSVFIGICAGSCCT</sequence>
<dbReference type="Proteomes" id="UP000796880">
    <property type="component" value="Unassembled WGS sequence"/>
</dbReference>
<accession>A0A8K0HD49</accession>
<dbReference type="EMBL" id="VOIH02000003">
    <property type="protein sequence ID" value="KAF3450191.1"/>
    <property type="molecule type" value="Genomic_DNA"/>
</dbReference>
<keyword evidence="1" id="KW-0732">Signal</keyword>
<name>A0A8K0HD49_9ROSA</name>
<dbReference type="AlphaFoldDB" id="A0A8K0HD49"/>
<evidence type="ECO:0000256" key="1">
    <source>
        <dbReference type="SAM" id="SignalP"/>
    </source>
</evidence>
<comment type="caution">
    <text evidence="2">The sequence shown here is derived from an EMBL/GenBank/DDBJ whole genome shotgun (WGS) entry which is preliminary data.</text>
</comment>
<gene>
    <name evidence="2" type="ORF">FNV43_RR06271</name>
</gene>